<evidence type="ECO:0000313" key="1">
    <source>
        <dbReference type="EMBL" id="GIY05210.1"/>
    </source>
</evidence>
<evidence type="ECO:0000313" key="2">
    <source>
        <dbReference type="Proteomes" id="UP001054837"/>
    </source>
</evidence>
<dbReference type="AlphaFoldDB" id="A0AAV4QB35"/>
<proteinExistence type="predicted"/>
<gene>
    <name evidence="1" type="ORF">CDAR_586391</name>
</gene>
<protein>
    <submittedName>
        <fullName evidence="1">Uncharacterized protein</fullName>
    </submittedName>
</protein>
<reference evidence="1 2" key="1">
    <citation type="submission" date="2021-06" db="EMBL/GenBank/DDBJ databases">
        <title>Caerostris darwini draft genome.</title>
        <authorList>
            <person name="Kono N."/>
            <person name="Arakawa K."/>
        </authorList>
    </citation>
    <scope>NUCLEOTIDE SEQUENCE [LARGE SCALE GENOMIC DNA]</scope>
</reference>
<organism evidence="1 2">
    <name type="scientific">Caerostris darwini</name>
    <dbReference type="NCBI Taxonomy" id="1538125"/>
    <lineage>
        <taxon>Eukaryota</taxon>
        <taxon>Metazoa</taxon>
        <taxon>Ecdysozoa</taxon>
        <taxon>Arthropoda</taxon>
        <taxon>Chelicerata</taxon>
        <taxon>Arachnida</taxon>
        <taxon>Araneae</taxon>
        <taxon>Araneomorphae</taxon>
        <taxon>Entelegynae</taxon>
        <taxon>Araneoidea</taxon>
        <taxon>Araneidae</taxon>
        <taxon>Caerostris</taxon>
    </lineage>
</organism>
<comment type="caution">
    <text evidence="1">The sequence shown here is derived from an EMBL/GenBank/DDBJ whole genome shotgun (WGS) entry which is preliminary data.</text>
</comment>
<keyword evidence="2" id="KW-1185">Reference proteome</keyword>
<sequence length="115" mass="13081">MHLHILTSLGKKKLQKKQRSVQVILKPLSVCSLTRRHQEISCTDGISPLFHTAPQQNNNKNLAFLFQERKREEASYLSSCQGKFSAHNILKIACVTPKRLVTKSIRPQISAFFHG</sequence>
<dbReference type="Proteomes" id="UP001054837">
    <property type="component" value="Unassembled WGS sequence"/>
</dbReference>
<name>A0AAV4QB35_9ARAC</name>
<dbReference type="EMBL" id="BPLQ01004066">
    <property type="protein sequence ID" value="GIY05210.1"/>
    <property type="molecule type" value="Genomic_DNA"/>
</dbReference>
<accession>A0AAV4QB35</accession>